<evidence type="ECO:0000313" key="3">
    <source>
        <dbReference type="Proteomes" id="UP001165121"/>
    </source>
</evidence>
<keyword evidence="3" id="KW-1185">Reference proteome</keyword>
<dbReference type="AlphaFoldDB" id="A0A9W7DB92"/>
<protein>
    <submittedName>
        <fullName evidence="2">Unnamed protein product</fullName>
    </submittedName>
</protein>
<name>A0A9W7DB92_9STRA</name>
<sequence>MRSNVEKMSVVSTCTDFRSVPSAVLGAHCIVVLASGDEANVEWIQQHNPPFAPPQVRRGRQMHLHCKTSPNRLLGPALFTCQNRRETDFIENYDNGDADAHRSTRSVATFIRHATALEHRGNFQGCEEELDPHHQPSKLKRTWLH</sequence>
<dbReference type="EMBL" id="BSXT01018992">
    <property type="protein sequence ID" value="GMG17240.1"/>
    <property type="molecule type" value="Genomic_DNA"/>
</dbReference>
<reference evidence="2" key="1">
    <citation type="submission" date="2023-04" db="EMBL/GenBank/DDBJ databases">
        <title>Phytophthora fragariaefolia NBRC 109709.</title>
        <authorList>
            <person name="Ichikawa N."/>
            <person name="Sato H."/>
            <person name="Tonouchi N."/>
        </authorList>
    </citation>
    <scope>NUCLEOTIDE SEQUENCE</scope>
    <source>
        <strain evidence="2">NBRC 109709</strain>
    </source>
</reference>
<evidence type="ECO:0000256" key="1">
    <source>
        <dbReference type="SAM" id="MobiDB-lite"/>
    </source>
</evidence>
<organism evidence="2 3">
    <name type="scientific">Phytophthora fragariaefolia</name>
    <dbReference type="NCBI Taxonomy" id="1490495"/>
    <lineage>
        <taxon>Eukaryota</taxon>
        <taxon>Sar</taxon>
        <taxon>Stramenopiles</taxon>
        <taxon>Oomycota</taxon>
        <taxon>Peronosporomycetes</taxon>
        <taxon>Peronosporales</taxon>
        <taxon>Peronosporaceae</taxon>
        <taxon>Phytophthora</taxon>
    </lineage>
</organism>
<feature type="region of interest" description="Disordered" evidence="1">
    <location>
        <begin position="126"/>
        <end position="145"/>
    </location>
</feature>
<feature type="compositionally biased region" description="Basic residues" evidence="1">
    <location>
        <begin position="135"/>
        <end position="145"/>
    </location>
</feature>
<proteinExistence type="predicted"/>
<gene>
    <name evidence="2" type="ORF">Pfra01_003006700</name>
</gene>
<dbReference type="Proteomes" id="UP001165121">
    <property type="component" value="Unassembled WGS sequence"/>
</dbReference>
<accession>A0A9W7DB92</accession>
<comment type="caution">
    <text evidence="2">The sequence shown here is derived from an EMBL/GenBank/DDBJ whole genome shotgun (WGS) entry which is preliminary data.</text>
</comment>
<evidence type="ECO:0000313" key="2">
    <source>
        <dbReference type="EMBL" id="GMG17240.1"/>
    </source>
</evidence>